<reference evidence="1 2" key="2">
    <citation type="submission" date="2019-01" db="EMBL/GenBank/DDBJ databases">
        <title>A chromosome length genome reference of the Java medaka (oryzias javanicus).</title>
        <authorList>
            <person name="Herpin A."/>
            <person name="Takehana Y."/>
            <person name="Naruse K."/>
            <person name="Ansai S."/>
            <person name="Kawaguchi M."/>
        </authorList>
    </citation>
    <scope>NUCLEOTIDE SEQUENCE [LARGE SCALE GENOMIC DNA]</scope>
    <source>
        <strain evidence="1">RS831</strain>
        <tissue evidence="1">Whole body</tissue>
    </source>
</reference>
<evidence type="ECO:0000313" key="2">
    <source>
        <dbReference type="Proteomes" id="UP000283210"/>
    </source>
</evidence>
<organism evidence="1 2">
    <name type="scientific">Oryzias javanicus</name>
    <name type="common">Javanese ricefish</name>
    <name type="synonym">Aplocheilus javanicus</name>
    <dbReference type="NCBI Taxonomy" id="123683"/>
    <lineage>
        <taxon>Eukaryota</taxon>
        <taxon>Metazoa</taxon>
        <taxon>Chordata</taxon>
        <taxon>Craniata</taxon>
        <taxon>Vertebrata</taxon>
        <taxon>Euteleostomi</taxon>
        <taxon>Actinopterygii</taxon>
        <taxon>Neopterygii</taxon>
        <taxon>Teleostei</taxon>
        <taxon>Neoteleostei</taxon>
        <taxon>Acanthomorphata</taxon>
        <taxon>Ovalentaria</taxon>
        <taxon>Atherinomorphae</taxon>
        <taxon>Beloniformes</taxon>
        <taxon>Adrianichthyidae</taxon>
        <taxon>Oryziinae</taxon>
        <taxon>Oryzias</taxon>
    </lineage>
</organism>
<reference evidence="1 2" key="1">
    <citation type="submission" date="2018-11" db="EMBL/GenBank/DDBJ databases">
        <authorList>
            <person name="Lopez-Roques C."/>
            <person name="Donnadieu C."/>
            <person name="Bouchez O."/>
            <person name="Klopp C."/>
            <person name="Cabau C."/>
            <person name="Zahm M."/>
        </authorList>
    </citation>
    <scope>NUCLEOTIDE SEQUENCE [LARGE SCALE GENOMIC DNA]</scope>
    <source>
        <strain evidence="1">RS831</strain>
        <tissue evidence="1">Whole body</tissue>
    </source>
</reference>
<evidence type="ECO:0000313" key="1">
    <source>
        <dbReference type="EMBL" id="RVE65178.1"/>
    </source>
</evidence>
<dbReference type="EMBL" id="CM012449">
    <property type="protein sequence ID" value="RVE65178.1"/>
    <property type="molecule type" value="Genomic_DNA"/>
</dbReference>
<keyword evidence="2" id="KW-1185">Reference proteome</keyword>
<sequence length="110" mass="13142">MVVQVTIINGVDVHQRPWWKQQPHVIPGPHCAARPPDERRCSMELRQDYRWRVWRQRAESLDRLSSTDQRLSAAVWSRTSRLLLMWPQTSCWVWTVQLRGLFTCSLQVFK</sequence>
<protein>
    <submittedName>
        <fullName evidence="1">Uncharacterized protein</fullName>
    </submittedName>
</protein>
<name>A0A437CQQ4_ORYJA</name>
<gene>
    <name evidence="1" type="ORF">OJAV_G00134030</name>
</gene>
<accession>A0A437CQQ4</accession>
<dbReference type="AlphaFoldDB" id="A0A437CQQ4"/>
<dbReference type="Proteomes" id="UP000283210">
    <property type="component" value="Chromosome 13"/>
</dbReference>
<proteinExistence type="predicted"/>